<sequence length="170" mass="17644">MGLFDGESTTSRSHSYGGRASHSPSRGAYTRPSYARSASSVLGGSSRGIFSSGGGGSGSSYYKRRPRDGYVSMLMHKLQRMIKELWYYARRHPVKAFFAVVVPLLSAGGAVGGLLKGFGVHLPSALGAMGGQASRGGGGYYGSSGYGAMSESSGWMGNAGSLMSIAKAFM</sequence>
<dbReference type="STRING" id="1507870.A0A1V8T7Q6"/>
<accession>A0A1V8T7Q6</accession>
<protein>
    <submittedName>
        <fullName evidence="3">Uncharacterized protein</fullName>
    </submittedName>
</protein>
<dbReference type="AlphaFoldDB" id="A0A1V8T7Q6"/>
<keyword evidence="2" id="KW-0812">Transmembrane</keyword>
<comment type="caution">
    <text evidence="3">The sequence shown here is derived from an EMBL/GenBank/DDBJ whole genome shotgun (WGS) entry which is preliminary data.</text>
</comment>
<evidence type="ECO:0000313" key="4">
    <source>
        <dbReference type="Proteomes" id="UP000192596"/>
    </source>
</evidence>
<reference evidence="4" key="1">
    <citation type="submission" date="2017-03" db="EMBL/GenBank/DDBJ databases">
        <title>Genomes of endolithic fungi from Antarctica.</title>
        <authorList>
            <person name="Coleine C."/>
            <person name="Masonjones S."/>
            <person name="Stajich J.E."/>
        </authorList>
    </citation>
    <scope>NUCLEOTIDE SEQUENCE [LARGE SCALE GENOMIC DNA]</scope>
    <source>
        <strain evidence="4">CCFEE 5527</strain>
    </source>
</reference>
<dbReference type="EMBL" id="NAJO01000014">
    <property type="protein sequence ID" value="OQO07314.1"/>
    <property type="molecule type" value="Genomic_DNA"/>
</dbReference>
<name>A0A1V8T7Q6_9PEZI</name>
<evidence type="ECO:0000256" key="2">
    <source>
        <dbReference type="SAM" id="Phobius"/>
    </source>
</evidence>
<keyword evidence="4" id="KW-1185">Reference proteome</keyword>
<feature type="transmembrane region" description="Helical" evidence="2">
    <location>
        <begin position="96"/>
        <end position="115"/>
    </location>
</feature>
<evidence type="ECO:0000313" key="3">
    <source>
        <dbReference type="EMBL" id="OQO07314.1"/>
    </source>
</evidence>
<proteinExistence type="predicted"/>
<organism evidence="3 4">
    <name type="scientific">Cryoendolithus antarcticus</name>
    <dbReference type="NCBI Taxonomy" id="1507870"/>
    <lineage>
        <taxon>Eukaryota</taxon>
        <taxon>Fungi</taxon>
        <taxon>Dikarya</taxon>
        <taxon>Ascomycota</taxon>
        <taxon>Pezizomycotina</taxon>
        <taxon>Dothideomycetes</taxon>
        <taxon>Dothideomycetidae</taxon>
        <taxon>Cladosporiales</taxon>
        <taxon>Cladosporiaceae</taxon>
        <taxon>Cryoendolithus</taxon>
    </lineage>
</organism>
<dbReference type="OrthoDB" id="5398396at2759"/>
<evidence type="ECO:0000256" key="1">
    <source>
        <dbReference type="SAM" id="MobiDB-lite"/>
    </source>
</evidence>
<keyword evidence="2" id="KW-0472">Membrane</keyword>
<feature type="region of interest" description="Disordered" evidence="1">
    <location>
        <begin position="1"/>
        <end position="31"/>
    </location>
</feature>
<gene>
    <name evidence="3" type="ORF">B0A48_07011</name>
</gene>
<keyword evidence="2" id="KW-1133">Transmembrane helix</keyword>
<dbReference type="Proteomes" id="UP000192596">
    <property type="component" value="Unassembled WGS sequence"/>
</dbReference>
<dbReference type="InParanoid" id="A0A1V8T7Q6"/>